<feature type="domain" description="F-box associated beta-propeller type 1" evidence="1">
    <location>
        <begin position="16"/>
        <end position="139"/>
    </location>
</feature>
<proteinExistence type="predicted"/>
<dbReference type="EMBL" id="JAAARO010000001">
    <property type="protein sequence ID" value="KAF5752234.1"/>
    <property type="molecule type" value="Genomic_DNA"/>
</dbReference>
<accession>A0A7J7E1B0</accession>
<dbReference type="InterPro" id="IPR006527">
    <property type="entry name" value="F-box-assoc_dom_typ1"/>
</dbReference>
<dbReference type="Proteomes" id="UP000593562">
    <property type="component" value="Unassembled WGS sequence"/>
</dbReference>
<dbReference type="InterPro" id="IPR017451">
    <property type="entry name" value="F-box-assoc_interact_dom"/>
</dbReference>
<dbReference type="Pfam" id="PF07734">
    <property type="entry name" value="FBA_1"/>
    <property type="match status" value="1"/>
</dbReference>
<evidence type="ECO:0000313" key="2">
    <source>
        <dbReference type="EMBL" id="KAF5752234.1"/>
    </source>
</evidence>
<protein>
    <submittedName>
        <fullName evidence="2">F-box and associated interaction domains-containing protein putative isoform 1</fullName>
    </submittedName>
</protein>
<dbReference type="NCBIfam" id="TIGR01640">
    <property type="entry name" value="F_box_assoc_1"/>
    <property type="match status" value="1"/>
</dbReference>
<dbReference type="InParanoid" id="A0A7J7E1B0"/>
<comment type="caution">
    <text evidence="2">The sequence shown here is derived from an EMBL/GenBank/DDBJ whole genome shotgun (WGS) entry which is preliminary data.</text>
</comment>
<evidence type="ECO:0000259" key="1">
    <source>
        <dbReference type="Pfam" id="PF07734"/>
    </source>
</evidence>
<name>A0A7J7E1B0_TRIWF</name>
<organism evidence="2 3">
    <name type="scientific">Tripterygium wilfordii</name>
    <name type="common">Thunder God vine</name>
    <dbReference type="NCBI Taxonomy" id="458696"/>
    <lineage>
        <taxon>Eukaryota</taxon>
        <taxon>Viridiplantae</taxon>
        <taxon>Streptophyta</taxon>
        <taxon>Embryophyta</taxon>
        <taxon>Tracheophyta</taxon>
        <taxon>Spermatophyta</taxon>
        <taxon>Magnoliopsida</taxon>
        <taxon>eudicotyledons</taxon>
        <taxon>Gunneridae</taxon>
        <taxon>Pentapetalae</taxon>
        <taxon>rosids</taxon>
        <taxon>fabids</taxon>
        <taxon>Celastrales</taxon>
        <taxon>Celastraceae</taxon>
        <taxon>Tripterygium</taxon>
    </lineage>
</organism>
<dbReference type="AlphaFoldDB" id="A0A7J7E1B0"/>
<sequence>MDVFPWFGYYSTYKDGVSYCLAAEGSYLVSDPECILSFDMDNEVFEKLALPSNMEMSGFSLLDFMNGNLSLVLCPDEDMEKCFDIWVMTQHGVKESWVKQVSIGPLSGVERPVAFSKNGGLFLAIKKGQLVLYDAPTKQLRNLPLLGYAYPSQVIKYEESLWLANCIVILLPQLT</sequence>
<evidence type="ECO:0000313" key="3">
    <source>
        <dbReference type="Proteomes" id="UP000593562"/>
    </source>
</evidence>
<gene>
    <name evidence="2" type="ORF">HS088_TW01G00142</name>
</gene>
<keyword evidence="3" id="KW-1185">Reference proteome</keyword>
<reference evidence="2 3" key="1">
    <citation type="journal article" date="2020" name="Nat. Commun.">
        <title>Genome of Tripterygium wilfordii and identification of cytochrome P450 involved in triptolide biosynthesis.</title>
        <authorList>
            <person name="Tu L."/>
            <person name="Su P."/>
            <person name="Zhang Z."/>
            <person name="Gao L."/>
            <person name="Wang J."/>
            <person name="Hu T."/>
            <person name="Zhou J."/>
            <person name="Zhang Y."/>
            <person name="Zhao Y."/>
            <person name="Liu Y."/>
            <person name="Song Y."/>
            <person name="Tong Y."/>
            <person name="Lu Y."/>
            <person name="Yang J."/>
            <person name="Xu C."/>
            <person name="Jia M."/>
            <person name="Peters R.J."/>
            <person name="Huang L."/>
            <person name="Gao W."/>
        </authorList>
    </citation>
    <scope>NUCLEOTIDE SEQUENCE [LARGE SCALE GENOMIC DNA]</scope>
    <source>
        <strain evidence="3">cv. XIE 37</strain>
        <tissue evidence="2">Leaf</tissue>
    </source>
</reference>